<comment type="caution">
    <text evidence="1">The sequence shown here is derived from an EMBL/GenBank/DDBJ whole genome shotgun (WGS) entry which is preliminary data.</text>
</comment>
<dbReference type="EMBL" id="BAAAWD010000004">
    <property type="protein sequence ID" value="GAA2990396.1"/>
    <property type="molecule type" value="Genomic_DNA"/>
</dbReference>
<reference evidence="1 2" key="1">
    <citation type="journal article" date="2019" name="Int. J. Syst. Evol. Microbiol.">
        <title>The Global Catalogue of Microorganisms (GCM) 10K type strain sequencing project: providing services to taxonomists for standard genome sequencing and annotation.</title>
        <authorList>
            <consortium name="The Broad Institute Genomics Platform"/>
            <consortium name="The Broad Institute Genome Sequencing Center for Infectious Disease"/>
            <person name="Wu L."/>
            <person name="Ma J."/>
        </authorList>
    </citation>
    <scope>NUCLEOTIDE SEQUENCE [LARGE SCALE GENOMIC DNA]</scope>
    <source>
        <strain evidence="1 2">JCM 3106</strain>
    </source>
</reference>
<sequence length="177" mass="18682">MTTTATTPRVLGLDLSITATGVAYSINPDSVGTATIRPRTRGDERLVEIRNALASDIAAADLVVIEDLPTHAHGAGITGMVQGAIRVACYDHATPFVTIPPATLKKYATGRGNATKADMRMALFQRTGQDLRDDNQVDAVWLRAAGLEGLGHPVVDLPQAQRAALAKVTWPQAVASC</sequence>
<evidence type="ECO:0008006" key="3">
    <source>
        <dbReference type="Google" id="ProtNLM"/>
    </source>
</evidence>
<evidence type="ECO:0000313" key="1">
    <source>
        <dbReference type="EMBL" id="GAA2990396.1"/>
    </source>
</evidence>
<organism evidence="1 2">
    <name type="scientific">Streptosporangium longisporum</name>
    <dbReference type="NCBI Taxonomy" id="46187"/>
    <lineage>
        <taxon>Bacteria</taxon>
        <taxon>Bacillati</taxon>
        <taxon>Actinomycetota</taxon>
        <taxon>Actinomycetes</taxon>
        <taxon>Streptosporangiales</taxon>
        <taxon>Streptosporangiaceae</taxon>
        <taxon>Streptosporangium</taxon>
    </lineage>
</organism>
<dbReference type="Gene3D" id="3.30.420.10">
    <property type="entry name" value="Ribonuclease H-like superfamily/Ribonuclease H"/>
    <property type="match status" value="1"/>
</dbReference>
<dbReference type="SUPFAM" id="SSF53098">
    <property type="entry name" value="Ribonuclease H-like"/>
    <property type="match status" value="1"/>
</dbReference>
<dbReference type="InterPro" id="IPR012337">
    <property type="entry name" value="RNaseH-like_sf"/>
</dbReference>
<dbReference type="RefSeq" id="WP_344888388.1">
    <property type="nucleotide sequence ID" value="NZ_BAAAWD010000004.1"/>
</dbReference>
<dbReference type="Proteomes" id="UP001499930">
    <property type="component" value="Unassembled WGS sequence"/>
</dbReference>
<dbReference type="InterPro" id="IPR036397">
    <property type="entry name" value="RNaseH_sf"/>
</dbReference>
<keyword evidence="2" id="KW-1185">Reference proteome</keyword>
<accession>A0ABN3XRI7</accession>
<evidence type="ECO:0000313" key="2">
    <source>
        <dbReference type="Proteomes" id="UP001499930"/>
    </source>
</evidence>
<name>A0ABN3XRI7_9ACTN</name>
<gene>
    <name evidence="1" type="ORF">GCM10017559_08000</name>
</gene>
<proteinExistence type="predicted"/>
<protein>
    <recommendedName>
        <fullName evidence="3">Holliday junction nuclease RuvC</fullName>
    </recommendedName>
</protein>